<dbReference type="AlphaFoldDB" id="A0A3S5FDC1"/>
<reference evidence="1" key="1">
    <citation type="submission" date="2018-11" db="EMBL/GenBank/DDBJ databases">
        <authorList>
            <consortium name="Pathogen Informatics"/>
        </authorList>
    </citation>
    <scope>NUCLEOTIDE SEQUENCE</scope>
</reference>
<dbReference type="Gene3D" id="2.40.50.90">
    <property type="match status" value="1"/>
</dbReference>
<evidence type="ECO:0000313" key="2">
    <source>
        <dbReference type="Proteomes" id="UP000784294"/>
    </source>
</evidence>
<keyword evidence="2" id="KW-1185">Reference proteome</keyword>
<protein>
    <recommendedName>
        <fullName evidence="3">TNase-like domain-containing protein</fullName>
    </recommendedName>
</protein>
<sequence length="98" mass="10919">MIEHAAVACGKDDVKPVQGVSLIWYTDQGPDGSNPAASSMDVAEELLRQGVVYMEPSMPHILSMPRHLIVRYSTTQKAAKDQRLNIWQYGDFREDLSG</sequence>
<dbReference type="OrthoDB" id="10023235at2759"/>
<dbReference type="InterPro" id="IPR035437">
    <property type="entry name" value="SNase_OB-fold_sf"/>
</dbReference>
<proteinExistence type="predicted"/>
<dbReference type="SUPFAM" id="SSF50199">
    <property type="entry name" value="Staphylococcal nuclease"/>
    <property type="match status" value="1"/>
</dbReference>
<dbReference type="EMBL" id="CAAALY010034856">
    <property type="protein sequence ID" value="VEL17929.1"/>
    <property type="molecule type" value="Genomic_DNA"/>
</dbReference>
<name>A0A3S5FDC1_9PLAT</name>
<gene>
    <name evidence="1" type="ORF">PXEA_LOCUS11369</name>
</gene>
<dbReference type="Proteomes" id="UP000784294">
    <property type="component" value="Unassembled WGS sequence"/>
</dbReference>
<evidence type="ECO:0008006" key="3">
    <source>
        <dbReference type="Google" id="ProtNLM"/>
    </source>
</evidence>
<accession>A0A3S5FDC1</accession>
<comment type="caution">
    <text evidence="1">The sequence shown here is derived from an EMBL/GenBank/DDBJ whole genome shotgun (WGS) entry which is preliminary data.</text>
</comment>
<evidence type="ECO:0000313" key="1">
    <source>
        <dbReference type="EMBL" id="VEL17929.1"/>
    </source>
</evidence>
<organism evidence="1 2">
    <name type="scientific">Protopolystoma xenopodis</name>
    <dbReference type="NCBI Taxonomy" id="117903"/>
    <lineage>
        <taxon>Eukaryota</taxon>
        <taxon>Metazoa</taxon>
        <taxon>Spiralia</taxon>
        <taxon>Lophotrochozoa</taxon>
        <taxon>Platyhelminthes</taxon>
        <taxon>Monogenea</taxon>
        <taxon>Polyopisthocotylea</taxon>
        <taxon>Polystomatidea</taxon>
        <taxon>Polystomatidae</taxon>
        <taxon>Protopolystoma</taxon>
    </lineage>
</organism>